<reference evidence="1" key="1">
    <citation type="submission" date="2021-01" db="EMBL/GenBank/DDBJ databases">
        <title>Whole genome shotgun sequence of Planotetraspora thailandica NBRC 104271.</title>
        <authorList>
            <person name="Komaki H."/>
            <person name="Tamura T."/>
        </authorList>
    </citation>
    <scope>NUCLEOTIDE SEQUENCE</scope>
    <source>
        <strain evidence="1">NBRC 104271</strain>
    </source>
</reference>
<evidence type="ECO:0000313" key="1">
    <source>
        <dbReference type="EMBL" id="GII51999.1"/>
    </source>
</evidence>
<evidence type="ECO:0008006" key="3">
    <source>
        <dbReference type="Google" id="ProtNLM"/>
    </source>
</evidence>
<comment type="caution">
    <text evidence="1">The sequence shown here is derived from an EMBL/GenBank/DDBJ whole genome shotgun (WGS) entry which is preliminary data.</text>
</comment>
<dbReference type="EMBL" id="BOOR01000004">
    <property type="protein sequence ID" value="GII51999.1"/>
    <property type="molecule type" value="Genomic_DNA"/>
</dbReference>
<organism evidence="1 2">
    <name type="scientific">Planotetraspora thailandica</name>
    <dbReference type="NCBI Taxonomy" id="487172"/>
    <lineage>
        <taxon>Bacteria</taxon>
        <taxon>Bacillati</taxon>
        <taxon>Actinomycetota</taxon>
        <taxon>Actinomycetes</taxon>
        <taxon>Streptosporangiales</taxon>
        <taxon>Streptosporangiaceae</taxon>
        <taxon>Planotetraspora</taxon>
    </lineage>
</organism>
<dbReference type="SUPFAM" id="SSF53850">
    <property type="entry name" value="Periplasmic binding protein-like II"/>
    <property type="match status" value="1"/>
</dbReference>
<proteinExistence type="predicted"/>
<evidence type="ECO:0000313" key="2">
    <source>
        <dbReference type="Proteomes" id="UP000605992"/>
    </source>
</evidence>
<dbReference type="Proteomes" id="UP000605992">
    <property type="component" value="Unassembled WGS sequence"/>
</dbReference>
<dbReference type="RefSeq" id="WP_203942313.1">
    <property type="nucleotide sequence ID" value="NZ_BOOR01000004.1"/>
</dbReference>
<dbReference type="Gene3D" id="3.40.190.10">
    <property type="entry name" value="Periplasmic binding protein-like II"/>
    <property type="match status" value="2"/>
</dbReference>
<name>A0A8J3UTY0_9ACTN</name>
<gene>
    <name evidence="1" type="ORF">Pth03_03880</name>
</gene>
<sequence>MRLRTVTRTQGNNRALKDGTVTPKRFDFAFEDVPVLVDAFRRMVRGLEFDVCEMAMTTYLCAKAQGKPFTALPIFLVRGFHHGAIVRAPEAAIGDPKDLEGRRVGVNRGYTVTTGVWARGVLQDEYGVDLGKVTWVPSGDEHVAEYRPPGNVEPLQPGESLADLVAAGELAAAVGIGSSPPDLLPLIPDATEAGFAALRRRGHYPINHLVVVRDDVLAAHPGLAVDVFDAFVVAKNLYVDRLRRDAIEAPTPTDLMYRRVMEITGADPLPYGIAPNRAVVDELIDHAMSQRILDTRPTVESLFAEHTLDLTG</sequence>
<accession>A0A8J3UTY0</accession>
<keyword evidence="2" id="KW-1185">Reference proteome</keyword>
<dbReference type="AlphaFoldDB" id="A0A8J3UTY0"/>
<protein>
    <recommendedName>
        <fullName evidence="3">4,5-dihydroxyphthalate decarboxylase</fullName>
    </recommendedName>
</protein>